<proteinExistence type="predicted"/>
<reference evidence="1" key="1">
    <citation type="journal article" date="2020" name="Stud. Mycol.">
        <title>101 Dothideomycetes genomes: a test case for predicting lifestyles and emergence of pathogens.</title>
        <authorList>
            <person name="Haridas S."/>
            <person name="Albert R."/>
            <person name="Binder M."/>
            <person name="Bloem J."/>
            <person name="Labutti K."/>
            <person name="Salamov A."/>
            <person name="Andreopoulos B."/>
            <person name="Baker S."/>
            <person name="Barry K."/>
            <person name="Bills G."/>
            <person name="Bluhm B."/>
            <person name="Cannon C."/>
            <person name="Castanera R."/>
            <person name="Culley D."/>
            <person name="Daum C."/>
            <person name="Ezra D."/>
            <person name="Gonzalez J."/>
            <person name="Henrissat B."/>
            <person name="Kuo A."/>
            <person name="Liang C."/>
            <person name="Lipzen A."/>
            <person name="Lutzoni F."/>
            <person name="Magnuson J."/>
            <person name="Mondo S."/>
            <person name="Nolan M."/>
            <person name="Ohm R."/>
            <person name="Pangilinan J."/>
            <person name="Park H.-J."/>
            <person name="Ramirez L."/>
            <person name="Alfaro M."/>
            <person name="Sun H."/>
            <person name="Tritt A."/>
            <person name="Yoshinaga Y."/>
            <person name="Zwiers L.-H."/>
            <person name="Turgeon B."/>
            <person name="Goodwin S."/>
            <person name="Spatafora J."/>
            <person name="Crous P."/>
            <person name="Grigoriev I."/>
        </authorList>
    </citation>
    <scope>NUCLEOTIDE SEQUENCE</scope>
    <source>
        <strain evidence="1">ATCC 200398</strain>
    </source>
</reference>
<sequence length="176" mass="19319">MSIKSSSDLLIALTDVDDRILSKVNGVGALNEHRDPDEEVRQLPNSGVLPEIAQANVSSLSNILKPSDRLTAQVPSIAYLIHPSLLLVKFPKTGTVSSDSKGLGLTDGYGTWRAAQCASRAPRFQVTVSSYFVEKHTNKALWRSGYRAGLLSLFLRKIIRCVASKFFWALFLLTSL</sequence>
<keyword evidence="2" id="KW-1185">Reference proteome</keyword>
<protein>
    <submittedName>
        <fullName evidence="1">Uncharacterized protein</fullName>
    </submittedName>
</protein>
<name>A0ACB6QHV2_9PLEO</name>
<comment type="caution">
    <text evidence="1">The sequence shown here is derived from an EMBL/GenBank/DDBJ whole genome shotgun (WGS) entry which is preliminary data.</text>
</comment>
<accession>A0ACB6QHV2</accession>
<evidence type="ECO:0000313" key="2">
    <source>
        <dbReference type="Proteomes" id="UP000799755"/>
    </source>
</evidence>
<gene>
    <name evidence="1" type="ORF">BDR25DRAFT_359461</name>
</gene>
<dbReference type="EMBL" id="MU003524">
    <property type="protein sequence ID" value="KAF2466564.1"/>
    <property type="molecule type" value="Genomic_DNA"/>
</dbReference>
<evidence type="ECO:0000313" key="1">
    <source>
        <dbReference type="EMBL" id="KAF2466564.1"/>
    </source>
</evidence>
<organism evidence="1 2">
    <name type="scientific">Lindgomyces ingoldianus</name>
    <dbReference type="NCBI Taxonomy" id="673940"/>
    <lineage>
        <taxon>Eukaryota</taxon>
        <taxon>Fungi</taxon>
        <taxon>Dikarya</taxon>
        <taxon>Ascomycota</taxon>
        <taxon>Pezizomycotina</taxon>
        <taxon>Dothideomycetes</taxon>
        <taxon>Pleosporomycetidae</taxon>
        <taxon>Pleosporales</taxon>
        <taxon>Lindgomycetaceae</taxon>
        <taxon>Lindgomyces</taxon>
    </lineage>
</organism>
<dbReference type="Proteomes" id="UP000799755">
    <property type="component" value="Unassembled WGS sequence"/>
</dbReference>